<evidence type="ECO:0000313" key="1">
    <source>
        <dbReference type="EMBL" id="GIY93287.1"/>
    </source>
</evidence>
<proteinExistence type="predicted"/>
<evidence type="ECO:0000313" key="2">
    <source>
        <dbReference type="Proteomes" id="UP001054945"/>
    </source>
</evidence>
<gene>
    <name evidence="1" type="ORF">CEXT_436831</name>
</gene>
<accession>A0AAV4XF73</accession>
<name>A0AAV4XF73_CAEEX</name>
<dbReference type="EMBL" id="BPLR01000255">
    <property type="protein sequence ID" value="GIY93287.1"/>
    <property type="molecule type" value="Genomic_DNA"/>
</dbReference>
<comment type="caution">
    <text evidence="1">The sequence shown here is derived from an EMBL/GenBank/DDBJ whole genome shotgun (WGS) entry which is preliminary data.</text>
</comment>
<protein>
    <submittedName>
        <fullName evidence="1">Uncharacterized protein</fullName>
    </submittedName>
</protein>
<dbReference type="Proteomes" id="UP001054945">
    <property type="component" value="Unassembled WGS sequence"/>
</dbReference>
<sequence length="86" mass="9765">MLQYLPLADGAQTGGRQGSLFDFTSLQSPPTDGLDKECRLLWKSYHVIETSKSLVVNFDFQFCCSLEKSRVPYRRLCFRRGVGGLE</sequence>
<reference evidence="1 2" key="1">
    <citation type="submission" date="2021-06" db="EMBL/GenBank/DDBJ databases">
        <title>Caerostris extrusa draft genome.</title>
        <authorList>
            <person name="Kono N."/>
            <person name="Arakawa K."/>
        </authorList>
    </citation>
    <scope>NUCLEOTIDE SEQUENCE [LARGE SCALE GENOMIC DNA]</scope>
</reference>
<dbReference type="AlphaFoldDB" id="A0AAV4XF73"/>
<keyword evidence="2" id="KW-1185">Reference proteome</keyword>
<organism evidence="1 2">
    <name type="scientific">Caerostris extrusa</name>
    <name type="common">Bark spider</name>
    <name type="synonym">Caerostris bankana</name>
    <dbReference type="NCBI Taxonomy" id="172846"/>
    <lineage>
        <taxon>Eukaryota</taxon>
        <taxon>Metazoa</taxon>
        <taxon>Ecdysozoa</taxon>
        <taxon>Arthropoda</taxon>
        <taxon>Chelicerata</taxon>
        <taxon>Arachnida</taxon>
        <taxon>Araneae</taxon>
        <taxon>Araneomorphae</taxon>
        <taxon>Entelegynae</taxon>
        <taxon>Araneoidea</taxon>
        <taxon>Araneidae</taxon>
        <taxon>Caerostris</taxon>
    </lineage>
</organism>